<name>A0A1X2I095_9FUNG</name>
<dbReference type="AlphaFoldDB" id="A0A1X2I095"/>
<dbReference type="Proteomes" id="UP000193560">
    <property type="component" value="Unassembled WGS sequence"/>
</dbReference>
<keyword evidence="2" id="KW-1185">Reference proteome</keyword>
<comment type="caution">
    <text evidence="1">The sequence shown here is derived from an EMBL/GenBank/DDBJ whole genome shotgun (WGS) entry which is preliminary data.</text>
</comment>
<organism evidence="1 2">
    <name type="scientific">Absidia repens</name>
    <dbReference type="NCBI Taxonomy" id="90262"/>
    <lineage>
        <taxon>Eukaryota</taxon>
        <taxon>Fungi</taxon>
        <taxon>Fungi incertae sedis</taxon>
        <taxon>Mucoromycota</taxon>
        <taxon>Mucoromycotina</taxon>
        <taxon>Mucoromycetes</taxon>
        <taxon>Mucorales</taxon>
        <taxon>Cunninghamellaceae</taxon>
        <taxon>Absidia</taxon>
    </lineage>
</organism>
<proteinExistence type="predicted"/>
<reference evidence="1 2" key="1">
    <citation type="submission" date="2016-07" db="EMBL/GenBank/DDBJ databases">
        <title>Pervasive Adenine N6-methylation of Active Genes in Fungi.</title>
        <authorList>
            <consortium name="DOE Joint Genome Institute"/>
            <person name="Mondo S.J."/>
            <person name="Dannebaum R.O."/>
            <person name="Kuo R.C."/>
            <person name="Labutti K."/>
            <person name="Haridas S."/>
            <person name="Kuo A."/>
            <person name="Salamov A."/>
            <person name="Ahrendt S.R."/>
            <person name="Lipzen A."/>
            <person name="Sullivan W."/>
            <person name="Andreopoulos W.B."/>
            <person name="Clum A."/>
            <person name="Lindquist E."/>
            <person name="Daum C."/>
            <person name="Ramamoorthy G.K."/>
            <person name="Gryganskyi A."/>
            <person name="Culley D."/>
            <person name="Magnuson J.K."/>
            <person name="James T.Y."/>
            <person name="O'Malley M.A."/>
            <person name="Stajich J.E."/>
            <person name="Spatafora J.W."/>
            <person name="Visel A."/>
            <person name="Grigoriev I.V."/>
        </authorList>
    </citation>
    <scope>NUCLEOTIDE SEQUENCE [LARGE SCALE GENOMIC DNA]</scope>
    <source>
        <strain evidence="1 2">NRRL 1336</strain>
    </source>
</reference>
<evidence type="ECO:0000313" key="2">
    <source>
        <dbReference type="Proteomes" id="UP000193560"/>
    </source>
</evidence>
<evidence type="ECO:0000313" key="1">
    <source>
        <dbReference type="EMBL" id="ORZ06505.1"/>
    </source>
</evidence>
<dbReference type="OrthoDB" id="2302247at2759"/>
<gene>
    <name evidence="1" type="ORF">BCR42DRAFT_427234</name>
</gene>
<accession>A0A1X2I095</accession>
<dbReference type="EMBL" id="MCGE01000039">
    <property type="protein sequence ID" value="ORZ06505.1"/>
    <property type="molecule type" value="Genomic_DNA"/>
</dbReference>
<protein>
    <submittedName>
        <fullName evidence="1">Uncharacterized protein</fullName>
    </submittedName>
</protein>
<sequence>MILNSNASKNEDRFYSILPLSEYKNILLSENEVDQWNISTMVSVKVKLFEFMGIKDKLNLLFMSGSVCTYNIGTVLPTFATSTLSSAVHSDYVTLDSAKYPYNFDLANKSTIMLHYQPTSSNNNNNKGKYASHLYYLNIKPMEYSMKVDSRDWYSSTTPLKIALLKRLLIDDPNATIDVVYIPAYSVKNTNTYPDTISYHYDAIILLGNFRKNKWILDELGLPDDLPNTHDWAHCFSVADHPGFNIY</sequence>